<reference evidence="1" key="1">
    <citation type="submission" date="2018-02" db="EMBL/GenBank/DDBJ databases">
        <title>Rhizophora mucronata_Transcriptome.</title>
        <authorList>
            <person name="Meera S.P."/>
            <person name="Sreeshan A."/>
            <person name="Augustine A."/>
        </authorList>
    </citation>
    <scope>NUCLEOTIDE SEQUENCE</scope>
    <source>
        <tissue evidence="1">Leaf</tissue>
    </source>
</reference>
<sequence>MVVSICQEEIYKYHCSLRGWTLRIQSGMQKTDQLYNMSCKCFFGSKWTNFTPLHDSIAIYSSWLGHESLFSFNQSSNHYCLIILKKNEGKRIKVVFCITILF</sequence>
<accession>A0A2P2JSJ6</accession>
<dbReference type="EMBL" id="GGEC01015939">
    <property type="protein sequence ID" value="MBW96422.1"/>
    <property type="molecule type" value="Transcribed_RNA"/>
</dbReference>
<protein>
    <submittedName>
        <fullName evidence="1">Actin-related protein 2/3 complex subunit 3</fullName>
    </submittedName>
</protein>
<name>A0A2P2JSJ6_RHIMU</name>
<evidence type="ECO:0000313" key="1">
    <source>
        <dbReference type="EMBL" id="MBW96422.1"/>
    </source>
</evidence>
<proteinExistence type="predicted"/>
<organism evidence="1">
    <name type="scientific">Rhizophora mucronata</name>
    <name type="common">Asiatic mangrove</name>
    <dbReference type="NCBI Taxonomy" id="61149"/>
    <lineage>
        <taxon>Eukaryota</taxon>
        <taxon>Viridiplantae</taxon>
        <taxon>Streptophyta</taxon>
        <taxon>Embryophyta</taxon>
        <taxon>Tracheophyta</taxon>
        <taxon>Spermatophyta</taxon>
        <taxon>Magnoliopsida</taxon>
        <taxon>eudicotyledons</taxon>
        <taxon>Gunneridae</taxon>
        <taxon>Pentapetalae</taxon>
        <taxon>rosids</taxon>
        <taxon>fabids</taxon>
        <taxon>Malpighiales</taxon>
        <taxon>Rhizophoraceae</taxon>
        <taxon>Rhizophora</taxon>
    </lineage>
</organism>
<dbReference type="AlphaFoldDB" id="A0A2P2JSJ6"/>